<feature type="region of interest" description="Disordered" evidence="1">
    <location>
        <begin position="187"/>
        <end position="210"/>
    </location>
</feature>
<organism evidence="2 3">
    <name type="scientific">Mytilus coruscus</name>
    <name type="common">Sea mussel</name>
    <dbReference type="NCBI Taxonomy" id="42192"/>
    <lineage>
        <taxon>Eukaryota</taxon>
        <taxon>Metazoa</taxon>
        <taxon>Spiralia</taxon>
        <taxon>Lophotrochozoa</taxon>
        <taxon>Mollusca</taxon>
        <taxon>Bivalvia</taxon>
        <taxon>Autobranchia</taxon>
        <taxon>Pteriomorphia</taxon>
        <taxon>Mytilida</taxon>
        <taxon>Mytiloidea</taxon>
        <taxon>Mytilidae</taxon>
        <taxon>Mytilinae</taxon>
        <taxon>Mytilus</taxon>
    </lineage>
</organism>
<dbReference type="OrthoDB" id="6111091at2759"/>
<dbReference type="PANTHER" id="PTHR34239">
    <property type="entry name" value="APPLE DOMAIN-CONTAINING PROTEIN"/>
    <property type="match status" value="1"/>
</dbReference>
<evidence type="ECO:0000256" key="1">
    <source>
        <dbReference type="SAM" id="MobiDB-lite"/>
    </source>
</evidence>
<dbReference type="PANTHER" id="PTHR34239:SF2">
    <property type="entry name" value="TRANSPOSABLE ELEMENT P TRANSPOSASE_THAP9 CONSERVED DOMAIN-CONTAINING PROTEIN"/>
    <property type="match status" value="1"/>
</dbReference>
<dbReference type="EMBL" id="CACVKT020004384">
    <property type="protein sequence ID" value="CAC5389880.1"/>
    <property type="molecule type" value="Genomic_DNA"/>
</dbReference>
<name>A0A6J8C453_MYTCO</name>
<reference evidence="2 3" key="1">
    <citation type="submission" date="2020-06" db="EMBL/GenBank/DDBJ databases">
        <authorList>
            <person name="Li R."/>
            <person name="Bekaert M."/>
        </authorList>
    </citation>
    <scope>NUCLEOTIDE SEQUENCE [LARGE SCALE GENOMIC DNA]</scope>
    <source>
        <strain evidence="3">wild</strain>
    </source>
</reference>
<evidence type="ECO:0000313" key="3">
    <source>
        <dbReference type="Proteomes" id="UP000507470"/>
    </source>
</evidence>
<keyword evidence="3" id="KW-1185">Reference proteome</keyword>
<evidence type="ECO:0000313" key="2">
    <source>
        <dbReference type="EMBL" id="CAC5389880.1"/>
    </source>
</evidence>
<protein>
    <submittedName>
        <fullName evidence="2">Uncharacterized protein</fullName>
    </submittedName>
</protein>
<accession>A0A6J8C453</accession>
<sequence length="263" mass="31063">MKKIENILSKKQKLGSPVHDEIAKIVNQGAESAVDHKNKEVHELVDKYVRPQNCEFLEVPKVNQVLWNSKHPNVSKMLTDPCKELRVNEDEKISPNYLFGDRENLERMKEIDDSTKLDNKMKVKSAWNRDKAHVHEVEDANFRHDDFNKIENGNWEYVKETTTRPKIPQIRQWRFQREKWIQKQFFSQKGPDTTRSEETFQQEREGESGPLERYKHSYSNVSTFINLNCLQNTTDNYVAGKIAYYSETWKTITSDRNLLNIVC</sequence>
<dbReference type="AlphaFoldDB" id="A0A6J8C453"/>
<gene>
    <name evidence="2" type="ORF">MCOR_25014</name>
</gene>
<feature type="compositionally biased region" description="Basic and acidic residues" evidence="1">
    <location>
        <begin position="192"/>
        <end position="210"/>
    </location>
</feature>
<proteinExistence type="predicted"/>
<dbReference type="Proteomes" id="UP000507470">
    <property type="component" value="Unassembled WGS sequence"/>
</dbReference>